<dbReference type="SMART" id="SM00326">
    <property type="entry name" value="SH3"/>
    <property type="match status" value="1"/>
</dbReference>
<dbReference type="InParanoid" id="A0A673ZWJ4"/>
<feature type="domain" description="PDZ" evidence="12">
    <location>
        <begin position="73"/>
        <end position="154"/>
    </location>
</feature>
<dbReference type="Pfam" id="PF00018">
    <property type="entry name" value="SH3_1"/>
    <property type="match status" value="1"/>
</dbReference>
<dbReference type="GO" id="GO:0016020">
    <property type="term" value="C:membrane"/>
    <property type="evidence" value="ECO:0007669"/>
    <property type="project" value="UniProtKB-SubCell"/>
</dbReference>
<evidence type="ECO:0000256" key="3">
    <source>
        <dbReference type="ARBA" id="ARBA00020455"/>
    </source>
</evidence>
<evidence type="ECO:0000256" key="1">
    <source>
        <dbReference type="ARBA" id="ARBA00004370"/>
    </source>
</evidence>
<evidence type="ECO:0000313" key="14">
    <source>
        <dbReference type="Proteomes" id="UP000472277"/>
    </source>
</evidence>
<keyword evidence="7" id="KW-0449">Lipoprotein</keyword>
<gene>
    <name evidence="13" type="primary">MPP1</name>
    <name evidence="13" type="synonym">LOC115154645</name>
</gene>
<dbReference type="InterPro" id="IPR027417">
    <property type="entry name" value="P-loop_NTPase"/>
</dbReference>
<dbReference type="PROSITE" id="PS50002">
    <property type="entry name" value="SH3"/>
    <property type="match status" value="1"/>
</dbReference>
<keyword evidence="6" id="KW-0564">Palmitate</keyword>
<dbReference type="SMART" id="SM00072">
    <property type="entry name" value="GuKc"/>
    <property type="match status" value="1"/>
</dbReference>
<evidence type="ECO:0000256" key="4">
    <source>
        <dbReference type="ARBA" id="ARBA00022443"/>
    </source>
</evidence>
<dbReference type="SUPFAM" id="SSF50156">
    <property type="entry name" value="PDZ domain-like"/>
    <property type="match status" value="1"/>
</dbReference>
<evidence type="ECO:0000259" key="11">
    <source>
        <dbReference type="PROSITE" id="PS50052"/>
    </source>
</evidence>
<dbReference type="CDD" id="cd12080">
    <property type="entry name" value="SH3_MPP1"/>
    <property type="match status" value="1"/>
</dbReference>
<dbReference type="Gene3D" id="3.40.50.300">
    <property type="entry name" value="P-loop containing nucleotide triphosphate hydrolases"/>
    <property type="match status" value="1"/>
</dbReference>
<dbReference type="InterPro" id="IPR001452">
    <property type="entry name" value="SH3_domain"/>
</dbReference>
<dbReference type="OrthoDB" id="65789at2759"/>
<evidence type="ECO:0000256" key="7">
    <source>
        <dbReference type="ARBA" id="ARBA00023288"/>
    </source>
</evidence>
<dbReference type="CDD" id="cd00071">
    <property type="entry name" value="GMPK"/>
    <property type="match status" value="1"/>
</dbReference>
<dbReference type="SMART" id="SM00228">
    <property type="entry name" value="PDZ"/>
    <property type="match status" value="1"/>
</dbReference>
<dbReference type="Pfam" id="PF00595">
    <property type="entry name" value="PDZ"/>
    <property type="match status" value="1"/>
</dbReference>
<feature type="domain" description="Guanylate kinase-like" evidence="11">
    <location>
        <begin position="283"/>
        <end position="452"/>
    </location>
</feature>
<dbReference type="SUPFAM" id="SSF52540">
    <property type="entry name" value="P-loop containing nucleoside triphosphate hydrolases"/>
    <property type="match status" value="1"/>
</dbReference>
<keyword evidence="5" id="KW-0472">Membrane</keyword>
<dbReference type="PROSITE" id="PS50052">
    <property type="entry name" value="GUANYLATE_KINASE_2"/>
    <property type="match status" value="1"/>
</dbReference>
<comment type="subcellular location">
    <subcellularLocation>
        <location evidence="1">Membrane</location>
    </subcellularLocation>
</comment>
<dbReference type="PANTHER" id="PTHR23122">
    <property type="entry name" value="MEMBRANE-ASSOCIATED GUANYLATE KINASE MAGUK"/>
    <property type="match status" value="1"/>
</dbReference>
<dbReference type="PROSITE" id="PS00856">
    <property type="entry name" value="GUANYLATE_KINASE_1"/>
    <property type="match status" value="1"/>
</dbReference>
<dbReference type="InterPro" id="IPR036034">
    <property type="entry name" value="PDZ_sf"/>
</dbReference>
<sequence>MTLKSNKNEPAVILERVNSARTALSDLYLEQLLQNKPKPEKGVMPAYETKGAEVYTNGSAGHMNGTEPTRMREVAFEKNPSEPMGVTLKFNGKQKCTVARILHGGMIHRQGSLHEGDEIAEINGTSVANQSVDQLQKILKDTNGVVTMKIIPNQPRCSLVCETYMRAQFDYDPAKDDLIPCKEAGLKFKTGDIIQIINKHDPNWWQGKVDISTADFAGIIPSPELQEWRVASKSKATEGTQSCSPFGKKKKCKDKYLAKHSSIFDQLDVISYEEVVRLPAFSRKTLVLIGAPGVGRSHIKSSLLTKYPEKFAYPAPHTTRPPRKDEENGQEYYFISNDTMTKCITGNELLEYGSFQGFMFGTKMETIQKIHEQGKIALLDVEPQTLKLLRTADFAPLVVFIAPTNSATQSDAVQSIQKESDAIHSTYRHFFDVLLVNNDVDESVKGVEAAIEQATSTPQWVPVSWVY</sequence>
<evidence type="ECO:0000259" key="12">
    <source>
        <dbReference type="PROSITE" id="PS50106"/>
    </source>
</evidence>
<dbReference type="KEGG" id="stru:115154645"/>
<dbReference type="InterPro" id="IPR001478">
    <property type="entry name" value="PDZ"/>
</dbReference>
<dbReference type="InterPro" id="IPR020590">
    <property type="entry name" value="Guanylate_kinase_CS"/>
</dbReference>
<dbReference type="Gene3D" id="2.30.30.40">
    <property type="entry name" value="SH3 Domains"/>
    <property type="match status" value="1"/>
</dbReference>
<reference evidence="13" key="2">
    <citation type="submission" date="2025-09" db="UniProtKB">
        <authorList>
            <consortium name="Ensembl"/>
        </authorList>
    </citation>
    <scope>IDENTIFICATION</scope>
</reference>
<dbReference type="InterPro" id="IPR050716">
    <property type="entry name" value="MAGUK"/>
</dbReference>
<dbReference type="Proteomes" id="UP000472277">
    <property type="component" value="Chromosome 19"/>
</dbReference>
<dbReference type="InterPro" id="IPR008144">
    <property type="entry name" value="Guanylate_kin-like_dom"/>
</dbReference>
<dbReference type="OMA" id="FERACNS"/>
<evidence type="ECO:0000256" key="6">
    <source>
        <dbReference type="ARBA" id="ARBA00023139"/>
    </source>
</evidence>
<evidence type="ECO:0000313" key="13">
    <source>
        <dbReference type="Ensembl" id="ENSSTUP00000051110.1"/>
    </source>
</evidence>
<comment type="similarity">
    <text evidence="2">Belongs to the MAGUK family.</text>
</comment>
<evidence type="ECO:0000256" key="5">
    <source>
        <dbReference type="ARBA" id="ARBA00023136"/>
    </source>
</evidence>
<dbReference type="Pfam" id="PF00625">
    <property type="entry name" value="Guanylate_kin"/>
    <property type="match status" value="1"/>
</dbReference>
<keyword evidence="4 9" id="KW-0728">SH3 domain</keyword>
<evidence type="ECO:0000259" key="10">
    <source>
        <dbReference type="PROSITE" id="PS50002"/>
    </source>
</evidence>
<evidence type="ECO:0000256" key="8">
    <source>
        <dbReference type="ARBA" id="ARBA00031599"/>
    </source>
</evidence>
<name>A0A673ZWJ4_SALTR</name>
<evidence type="ECO:0000256" key="9">
    <source>
        <dbReference type="PROSITE-ProRule" id="PRU00192"/>
    </source>
</evidence>
<evidence type="ECO:0000256" key="2">
    <source>
        <dbReference type="ARBA" id="ARBA00007014"/>
    </source>
</evidence>
<protein>
    <recommendedName>
        <fullName evidence="3">55 kDa erythrocyte membrane protein</fullName>
    </recommendedName>
    <alternativeName>
        <fullName evidence="8">Membrane protein, palmitoylated 1</fullName>
    </alternativeName>
</protein>
<proteinExistence type="inferred from homology"/>
<feature type="domain" description="SH3" evidence="10">
    <location>
        <begin position="160"/>
        <end position="230"/>
    </location>
</feature>
<accession>A0A673ZWJ4</accession>
<dbReference type="InterPro" id="IPR036028">
    <property type="entry name" value="SH3-like_dom_sf"/>
</dbReference>
<dbReference type="SUPFAM" id="SSF50044">
    <property type="entry name" value="SH3-domain"/>
    <property type="match status" value="1"/>
</dbReference>
<dbReference type="PROSITE" id="PS50106">
    <property type="entry name" value="PDZ"/>
    <property type="match status" value="1"/>
</dbReference>
<dbReference type="GeneTree" id="ENSGT00940000158744"/>
<dbReference type="Gene3D" id="2.30.42.10">
    <property type="match status" value="1"/>
</dbReference>
<dbReference type="InterPro" id="IPR035475">
    <property type="entry name" value="MPP1_SH3"/>
</dbReference>
<dbReference type="InterPro" id="IPR008145">
    <property type="entry name" value="GK/Ca_channel_bsu"/>
</dbReference>
<reference evidence="13" key="1">
    <citation type="submission" date="2025-08" db="UniProtKB">
        <authorList>
            <consortium name="Ensembl"/>
        </authorList>
    </citation>
    <scope>IDENTIFICATION</scope>
</reference>
<dbReference type="Ensembl" id="ENSSTUT00000053439.1">
    <property type="protein sequence ID" value="ENSSTUP00000051110.1"/>
    <property type="gene ID" value="ENSSTUG00000021384.1"/>
</dbReference>
<organism evidence="13 14">
    <name type="scientific">Salmo trutta</name>
    <name type="common">Brown trout</name>
    <dbReference type="NCBI Taxonomy" id="8032"/>
    <lineage>
        <taxon>Eukaryota</taxon>
        <taxon>Metazoa</taxon>
        <taxon>Chordata</taxon>
        <taxon>Craniata</taxon>
        <taxon>Vertebrata</taxon>
        <taxon>Euteleostomi</taxon>
        <taxon>Actinopterygii</taxon>
        <taxon>Neopterygii</taxon>
        <taxon>Teleostei</taxon>
        <taxon>Protacanthopterygii</taxon>
        <taxon>Salmoniformes</taxon>
        <taxon>Salmonidae</taxon>
        <taxon>Salmoninae</taxon>
        <taxon>Salmo</taxon>
    </lineage>
</organism>
<keyword evidence="14" id="KW-1185">Reference proteome</keyword>
<dbReference type="CDD" id="cd10830">
    <property type="entry name" value="PDZ_MPP1-like"/>
    <property type="match status" value="1"/>
</dbReference>
<dbReference type="AlphaFoldDB" id="A0A673ZWJ4"/>